<dbReference type="Proteomes" id="UP000464468">
    <property type="component" value="Chromosome"/>
</dbReference>
<keyword evidence="2" id="KW-1185">Reference proteome</keyword>
<reference evidence="1 2" key="1">
    <citation type="submission" date="2020-01" db="EMBL/GenBank/DDBJ databases">
        <title>Sphingomonas sp. C33 whole genome sequece.</title>
        <authorList>
            <person name="Park C."/>
        </authorList>
    </citation>
    <scope>NUCLEOTIDE SEQUENCE [LARGE SCALE GENOMIC DNA]</scope>
    <source>
        <strain evidence="1 2">C33</strain>
    </source>
</reference>
<evidence type="ECO:0008006" key="3">
    <source>
        <dbReference type="Google" id="ProtNLM"/>
    </source>
</evidence>
<dbReference type="AlphaFoldDB" id="A0A7Z2NVY5"/>
<dbReference type="Pfam" id="PF11739">
    <property type="entry name" value="YdbH-like"/>
    <property type="match status" value="1"/>
</dbReference>
<gene>
    <name evidence="1" type="ORF">GVO57_08360</name>
</gene>
<dbReference type="RefSeq" id="WP_160592758.1">
    <property type="nucleotide sequence ID" value="NZ_CP047895.1"/>
</dbReference>
<dbReference type="EMBL" id="CP047895">
    <property type="protein sequence ID" value="QHL90831.1"/>
    <property type="molecule type" value="Genomic_DNA"/>
</dbReference>
<dbReference type="InterPro" id="IPR021730">
    <property type="entry name" value="YdbH"/>
</dbReference>
<proteinExistence type="predicted"/>
<organism evidence="1 2">
    <name type="scientific">Sphingomonas changnyeongensis</name>
    <dbReference type="NCBI Taxonomy" id="2698679"/>
    <lineage>
        <taxon>Bacteria</taxon>
        <taxon>Pseudomonadati</taxon>
        <taxon>Pseudomonadota</taxon>
        <taxon>Alphaproteobacteria</taxon>
        <taxon>Sphingomonadales</taxon>
        <taxon>Sphingomonadaceae</taxon>
        <taxon>Sphingomonas</taxon>
    </lineage>
</organism>
<dbReference type="KEGG" id="schy:GVO57_08360"/>
<protein>
    <recommendedName>
        <fullName evidence="3">C4-dicarboxylate ABC transporter</fullName>
    </recommendedName>
</protein>
<sequence length="395" mass="39667">MLGATGIVAALAALWLARAPIAERAIERALTARGIPARYTITRIGLRTQRIENLVIGDPARPDLSARWVEIDLMPRLGAPRIAAIRAGGVRLSARWADGRLDIGALDRLGTEGTGRAALPDFDLQLADAIADLATPAGPVRIALAGRGRMNDGFAGRVALAAPTLQVDPCRVTGLSGRLAITVRGGRPALTGPVRAAGIDCGAARLARPDAAVELGLSSGFDSWRASAQLATAAAAVPGAQLAADGLRATIGLSGRGASAGGQVVLAALGVTAPGLTIERAETAGTLDLRADGAWRLSGRAGARGLAAAGGVPRLQAPGTPAAALIAGADRLVQQAARGTDVAATLAAAGSGGRGALTIDTVEARAGGARLRLAGARASGWSGRRSTCRPMARST</sequence>
<name>A0A7Z2NVY5_9SPHN</name>
<evidence type="ECO:0000313" key="1">
    <source>
        <dbReference type="EMBL" id="QHL90831.1"/>
    </source>
</evidence>
<accession>A0A7Z2NVY5</accession>
<evidence type="ECO:0000313" key="2">
    <source>
        <dbReference type="Proteomes" id="UP000464468"/>
    </source>
</evidence>